<evidence type="ECO:0000313" key="3">
    <source>
        <dbReference type="EMBL" id="CAE7341508.1"/>
    </source>
</evidence>
<dbReference type="AlphaFoldDB" id="A0A812P619"/>
<accession>A0A812P619</accession>
<dbReference type="Pfam" id="PF13475">
    <property type="entry name" value="DUF4116"/>
    <property type="match status" value="1"/>
</dbReference>
<sequence>MAVDSSDEDPRQRQDDPLLVPSGDDGEAVQITGMGGVSIGFSLDADMKLGELAGKIQEGTGYHPKTFRLLVNGQLCESQPAPVPVKTLSFVRLRKDEEQKQAFLQKFRGDLPSGRVRGAMEELESFLHHFDRRAPNERQRQRLLRSVQRHADASELFTWLAEDDLFVEDLLILLSEGPENLQKRLLKVVLLVAEPQLSVIPGLAERLARRTELATWRWLDSDASEAAKTLPHLGVNRGFVLNSLPCASAASCRNIAKHMSKEFLADEEIVKALIQKDGLVLELAAPSLRAKPAIVHLAMASRVDAVRFASEAVRADRETMLSAVSRNGMLLECASSELRADMIFIKTAVEQNVFAVGFALGHPAELGQLAATQVMKRLGVTTENLGHELVNHAEDVCRWLGARCYPPESVLQALRAFLHDLDQGDQGKVPDQTHVMAAKTLWKRFALEGVKHLPFLFYRQLPTEEKRDVEIAVKAVQHDAQLFPYHLPGQLRQHFEVMVTALSTTQPGSSHREYFKYLVPNTDKMRVFRAVGELP</sequence>
<dbReference type="InterPro" id="IPR025197">
    <property type="entry name" value="DUF4116"/>
</dbReference>
<feature type="domain" description="DUF4116" evidence="2">
    <location>
        <begin position="316"/>
        <end position="359"/>
    </location>
</feature>
<reference evidence="3" key="1">
    <citation type="submission" date="2021-02" db="EMBL/GenBank/DDBJ databases">
        <authorList>
            <person name="Dougan E. K."/>
            <person name="Rhodes N."/>
            <person name="Thang M."/>
            <person name="Chan C."/>
        </authorList>
    </citation>
    <scope>NUCLEOTIDE SEQUENCE</scope>
</reference>
<dbReference type="EMBL" id="CAJNDS010002126">
    <property type="protein sequence ID" value="CAE7341508.1"/>
    <property type="molecule type" value="Genomic_DNA"/>
</dbReference>
<organism evidence="3 4">
    <name type="scientific">Symbiodinium natans</name>
    <dbReference type="NCBI Taxonomy" id="878477"/>
    <lineage>
        <taxon>Eukaryota</taxon>
        <taxon>Sar</taxon>
        <taxon>Alveolata</taxon>
        <taxon>Dinophyceae</taxon>
        <taxon>Suessiales</taxon>
        <taxon>Symbiodiniaceae</taxon>
        <taxon>Symbiodinium</taxon>
    </lineage>
</organism>
<gene>
    <name evidence="3" type="ORF">SNAT2548_LOCUS17870</name>
</gene>
<proteinExistence type="predicted"/>
<keyword evidence="4" id="KW-1185">Reference proteome</keyword>
<dbReference type="OrthoDB" id="408297at2759"/>
<name>A0A812P619_9DINO</name>
<protein>
    <recommendedName>
        <fullName evidence="2">DUF4116 domain-containing protein</fullName>
    </recommendedName>
</protein>
<comment type="caution">
    <text evidence="3">The sequence shown here is derived from an EMBL/GenBank/DDBJ whole genome shotgun (WGS) entry which is preliminary data.</text>
</comment>
<feature type="region of interest" description="Disordered" evidence="1">
    <location>
        <begin position="1"/>
        <end position="27"/>
    </location>
</feature>
<evidence type="ECO:0000256" key="1">
    <source>
        <dbReference type="SAM" id="MobiDB-lite"/>
    </source>
</evidence>
<evidence type="ECO:0000313" key="4">
    <source>
        <dbReference type="Proteomes" id="UP000604046"/>
    </source>
</evidence>
<evidence type="ECO:0000259" key="2">
    <source>
        <dbReference type="Pfam" id="PF13475"/>
    </source>
</evidence>
<dbReference type="Proteomes" id="UP000604046">
    <property type="component" value="Unassembled WGS sequence"/>
</dbReference>
<dbReference type="CDD" id="cd17039">
    <property type="entry name" value="Ubl_ubiquitin_like"/>
    <property type="match status" value="1"/>
</dbReference>